<evidence type="ECO:0000313" key="1">
    <source>
        <dbReference type="EMBL" id="KAH0460305.1"/>
    </source>
</evidence>
<organism evidence="1 2">
    <name type="scientific">Dendrobium chrysotoxum</name>
    <name type="common">Orchid</name>
    <dbReference type="NCBI Taxonomy" id="161865"/>
    <lineage>
        <taxon>Eukaryota</taxon>
        <taxon>Viridiplantae</taxon>
        <taxon>Streptophyta</taxon>
        <taxon>Embryophyta</taxon>
        <taxon>Tracheophyta</taxon>
        <taxon>Spermatophyta</taxon>
        <taxon>Magnoliopsida</taxon>
        <taxon>Liliopsida</taxon>
        <taxon>Asparagales</taxon>
        <taxon>Orchidaceae</taxon>
        <taxon>Epidendroideae</taxon>
        <taxon>Malaxideae</taxon>
        <taxon>Dendrobiinae</taxon>
        <taxon>Dendrobium</taxon>
    </lineage>
</organism>
<dbReference type="AlphaFoldDB" id="A0AAV7GEU3"/>
<accession>A0AAV7GEU3</accession>
<protein>
    <submittedName>
        <fullName evidence="1">Uncharacterized protein</fullName>
    </submittedName>
</protein>
<gene>
    <name evidence="1" type="ORF">IEQ34_010968</name>
</gene>
<dbReference type="EMBL" id="JAGFBR010000010">
    <property type="protein sequence ID" value="KAH0460305.1"/>
    <property type="molecule type" value="Genomic_DNA"/>
</dbReference>
<sequence>MEEFPPFCAHYKSLGHSKVDFRILHPHLDDVPVIILDPMTDVNMVTNNLVPNGCSDVVVQDTVKNLYTTAVNPIWTHVGDVIGPFDTFDTLVIKGSINAMAEPVAPSTIISSIVENALDSFNVMFDSLLMVSGI</sequence>
<reference evidence="1 2" key="1">
    <citation type="journal article" date="2021" name="Hortic Res">
        <title>Chromosome-scale assembly of the Dendrobium chrysotoxum genome enhances the understanding of orchid evolution.</title>
        <authorList>
            <person name="Zhang Y."/>
            <person name="Zhang G.Q."/>
            <person name="Zhang D."/>
            <person name="Liu X.D."/>
            <person name="Xu X.Y."/>
            <person name="Sun W.H."/>
            <person name="Yu X."/>
            <person name="Zhu X."/>
            <person name="Wang Z.W."/>
            <person name="Zhao X."/>
            <person name="Zhong W.Y."/>
            <person name="Chen H."/>
            <person name="Yin W.L."/>
            <person name="Huang T."/>
            <person name="Niu S.C."/>
            <person name="Liu Z.J."/>
        </authorList>
    </citation>
    <scope>NUCLEOTIDE SEQUENCE [LARGE SCALE GENOMIC DNA]</scope>
    <source>
        <strain evidence="1">Lindl</strain>
    </source>
</reference>
<name>A0AAV7GEU3_DENCH</name>
<comment type="caution">
    <text evidence="1">The sequence shown here is derived from an EMBL/GenBank/DDBJ whole genome shotgun (WGS) entry which is preliminary data.</text>
</comment>
<keyword evidence="2" id="KW-1185">Reference proteome</keyword>
<proteinExistence type="predicted"/>
<dbReference type="Proteomes" id="UP000775213">
    <property type="component" value="Unassembled WGS sequence"/>
</dbReference>
<evidence type="ECO:0000313" key="2">
    <source>
        <dbReference type="Proteomes" id="UP000775213"/>
    </source>
</evidence>